<organism evidence="1 2">
    <name type="scientific">Botrytis porri</name>
    <dbReference type="NCBI Taxonomy" id="87229"/>
    <lineage>
        <taxon>Eukaryota</taxon>
        <taxon>Fungi</taxon>
        <taxon>Dikarya</taxon>
        <taxon>Ascomycota</taxon>
        <taxon>Pezizomycotina</taxon>
        <taxon>Leotiomycetes</taxon>
        <taxon>Helotiales</taxon>
        <taxon>Sclerotiniaceae</taxon>
        <taxon>Botrytis</taxon>
    </lineage>
</organism>
<reference evidence="1 2" key="1">
    <citation type="submission" date="2017-12" db="EMBL/GenBank/DDBJ databases">
        <title>Comparative genomics of Botrytis spp.</title>
        <authorList>
            <person name="Valero-Jimenez C.A."/>
            <person name="Tapia P."/>
            <person name="Veloso J."/>
            <person name="Silva-Moreno E."/>
            <person name="Staats M."/>
            <person name="Valdes J.H."/>
            <person name="Van Kan J.A.L."/>
        </authorList>
    </citation>
    <scope>NUCLEOTIDE SEQUENCE [LARGE SCALE GENOMIC DNA]</scope>
    <source>
        <strain evidence="1 2">MUCL3349</strain>
    </source>
</reference>
<evidence type="ECO:0000313" key="2">
    <source>
        <dbReference type="Proteomes" id="UP000297280"/>
    </source>
</evidence>
<comment type="caution">
    <text evidence="1">The sequence shown here is derived from an EMBL/GenBank/DDBJ whole genome shotgun (WGS) entry which is preliminary data.</text>
</comment>
<evidence type="ECO:0000313" key="1">
    <source>
        <dbReference type="EMBL" id="TGO78631.1"/>
    </source>
</evidence>
<dbReference type="EMBL" id="PQXO01002066">
    <property type="protein sequence ID" value="TGO78631.1"/>
    <property type="molecule type" value="Genomic_DNA"/>
</dbReference>
<sequence>MSTCASEYATCLGYLPFDNSGSLVTPTACSSSAVSTTSAPSSTQAPQASGNERTIKQLIRYCSEDGSGCDYNFAISYNDERPDERCTVIRMPGSGATTESWYGIPCTTGSVNTISWGVSEQFGVENAFAVLTVTNNEEKTNAYFGVANVNSNPVTPSSPAGSGNFGDIGPEPVYGF</sequence>
<dbReference type="AlphaFoldDB" id="A0A4Z1JXJ3"/>
<name>A0A4Z1JXJ3_9HELO</name>
<keyword evidence="2" id="KW-1185">Reference proteome</keyword>
<accession>A0A4Z1JXJ3</accession>
<dbReference type="PANTHER" id="PTHR39602:SF2">
    <property type="entry name" value="ACW-9"/>
    <property type="match status" value="1"/>
</dbReference>
<gene>
    <name evidence="1" type="ORF">BPOR_2076g00010</name>
</gene>
<protein>
    <submittedName>
        <fullName evidence="1">Uncharacterized protein</fullName>
    </submittedName>
</protein>
<dbReference type="PANTHER" id="PTHR39602">
    <property type="entry name" value="ACW-9"/>
    <property type="match status" value="1"/>
</dbReference>
<dbReference type="STRING" id="87229.A0A4Z1JXJ3"/>
<dbReference type="Proteomes" id="UP000297280">
    <property type="component" value="Unassembled WGS sequence"/>
</dbReference>
<proteinExistence type="predicted"/>